<feature type="non-terminal residue" evidence="2">
    <location>
        <position position="1"/>
    </location>
</feature>
<proteinExistence type="predicted"/>
<dbReference type="EMBL" id="JAUKUA010000006">
    <property type="protein sequence ID" value="KAK0707787.1"/>
    <property type="molecule type" value="Genomic_DNA"/>
</dbReference>
<organism evidence="2 3">
    <name type="scientific">Lasiosphaeris hirsuta</name>
    <dbReference type="NCBI Taxonomy" id="260670"/>
    <lineage>
        <taxon>Eukaryota</taxon>
        <taxon>Fungi</taxon>
        <taxon>Dikarya</taxon>
        <taxon>Ascomycota</taxon>
        <taxon>Pezizomycotina</taxon>
        <taxon>Sordariomycetes</taxon>
        <taxon>Sordariomycetidae</taxon>
        <taxon>Sordariales</taxon>
        <taxon>Lasiosphaeriaceae</taxon>
        <taxon>Lasiosphaeris</taxon>
    </lineage>
</organism>
<dbReference type="PANTHER" id="PTHR33112">
    <property type="entry name" value="DOMAIN PROTEIN, PUTATIVE-RELATED"/>
    <property type="match status" value="1"/>
</dbReference>
<accession>A0AA40A1Y6</accession>
<dbReference type="Proteomes" id="UP001172102">
    <property type="component" value="Unassembled WGS sequence"/>
</dbReference>
<dbReference type="AlphaFoldDB" id="A0AA40A1Y6"/>
<dbReference type="InterPro" id="IPR010730">
    <property type="entry name" value="HET"/>
</dbReference>
<feature type="domain" description="Heterokaryon incompatibility" evidence="1">
    <location>
        <begin position="69"/>
        <end position="217"/>
    </location>
</feature>
<evidence type="ECO:0000259" key="1">
    <source>
        <dbReference type="Pfam" id="PF06985"/>
    </source>
</evidence>
<sequence length="516" mass="58732">LQSETSSSTTLDLAFHWYQSCNTSHRLCNRMRSQKKSWMPSRLLDISSESENQWKLVVVSADNITPAPYFTLSYRWGSNQSLMLRRSTLCDFRRGQQISRLPQTFQDAVVIARRFSVRYLWIDALCIMQDCREDWEREIPAMQHIYSNSVCNLAASASENPNGGLFRTRDTTAIVPGVVAAPSAASTDKNHHIFDDSYWNRQISNGPLHRRGWVFQERLLSSRVLYFGKSQIFWECFTELKCEGFPQGILEHHSVKNLNPLWDLQESGQQEGQESDKMPIHLLRLWNNLVRDYSNCALTRADDKLPAFVGIANLFGEVTGDVYLAGMWRSSLLEQLNWWVDQPRCRISTTYRAPSWSWASLDGPIRPHHQAARTQFLVSITAVTTDHSSHDLAGTVSLHLRGSLTINTQLEQPLQAILYPDSLEIKLDASRPFYFLPLQTASYELLSDAASDHGDLDFHMEVSCLLLEAVLCAVPPIYRRVGHCVIDDEDDISMLGLCVVEDRLASVMSNSDIILI</sequence>
<keyword evidence="3" id="KW-1185">Reference proteome</keyword>
<dbReference type="PANTHER" id="PTHR33112:SF10">
    <property type="entry name" value="TOL"/>
    <property type="match status" value="1"/>
</dbReference>
<feature type="non-terminal residue" evidence="2">
    <location>
        <position position="516"/>
    </location>
</feature>
<dbReference type="Pfam" id="PF06985">
    <property type="entry name" value="HET"/>
    <property type="match status" value="1"/>
</dbReference>
<protein>
    <submittedName>
        <fullName evidence="2">Heterokaryon incompatibility protein-domain-containing protein</fullName>
    </submittedName>
</protein>
<comment type="caution">
    <text evidence="2">The sequence shown here is derived from an EMBL/GenBank/DDBJ whole genome shotgun (WGS) entry which is preliminary data.</text>
</comment>
<evidence type="ECO:0000313" key="3">
    <source>
        <dbReference type="Proteomes" id="UP001172102"/>
    </source>
</evidence>
<reference evidence="2" key="1">
    <citation type="submission" date="2023-06" db="EMBL/GenBank/DDBJ databases">
        <title>Genome-scale phylogeny and comparative genomics of the fungal order Sordariales.</title>
        <authorList>
            <consortium name="Lawrence Berkeley National Laboratory"/>
            <person name="Hensen N."/>
            <person name="Bonometti L."/>
            <person name="Westerberg I."/>
            <person name="Brannstrom I.O."/>
            <person name="Guillou S."/>
            <person name="Cros-Aarteil S."/>
            <person name="Calhoun S."/>
            <person name="Haridas S."/>
            <person name="Kuo A."/>
            <person name="Mondo S."/>
            <person name="Pangilinan J."/>
            <person name="Riley R."/>
            <person name="Labutti K."/>
            <person name="Andreopoulos B."/>
            <person name="Lipzen A."/>
            <person name="Chen C."/>
            <person name="Yanf M."/>
            <person name="Daum C."/>
            <person name="Ng V."/>
            <person name="Clum A."/>
            <person name="Steindorff A."/>
            <person name="Ohm R."/>
            <person name="Martin F."/>
            <person name="Silar P."/>
            <person name="Natvig D."/>
            <person name="Lalanne C."/>
            <person name="Gautier V."/>
            <person name="Ament-Velasquez S.L."/>
            <person name="Kruys A."/>
            <person name="Hutchinson M.I."/>
            <person name="Powell A.J."/>
            <person name="Barry K."/>
            <person name="Miller A.N."/>
            <person name="Grigoriev I.V."/>
            <person name="Debuchy R."/>
            <person name="Gladieux P."/>
            <person name="Thoren M.H."/>
            <person name="Johannesson H."/>
        </authorList>
    </citation>
    <scope>NUCLEOTIDE SEQUENCE</scope>
    <source>
        <strain evidence="2">SMH4607-1</strain>
    </source>
</reference>
<name>A0AA40A1Y6_9PEZI</name>
<gene>
    <name evidence="2" type="ORF">B0H67DRAFT_442136</name>
</gene>
<evidence type="ECO:0000313" key="2">
    <source>
        <dbReference type="EMBL" id="KAK0707787.1"/>
    </source>
</evidence>